<sequence length="652" mass="72286">MALEDNKITKPKISLPESKRTSDLHTLTVHHVDTSHWRHSHCNVKDPKLRSSKPNQLAVLLFEWWTIELASWALGAFCVVVIIFVLWHFDGRALPDLGFGLTINGFISIFSGIAQAALLFPTAEALGQLKWTWFRSEPKPLLDFDVLDSASRGPWGCVTLLGQSILSCNSKAKRMRLACLGAAVIIMALPFQLFVQQLVQTPTVWYATNSSAKLTRTIQYSTFKPLSTDDGENVISPDVALQNTVVPFFYGSGKVPDVDCFCPTSDCKWSTFQTLGVCSACKELPSQYLSWGCYDGPADWLNDVTLSLSTKFADYPNRTSCGYFLNVTSSAPVLMTGYARVENTSNPTETLTMRLFPLVDGLTRQPYYGGSIMFKNVTNAISDFLIVATAEGAEGVYQNATPVAQECVLNWCVQTMSSNFSRGHFQEVVIDSWQNTTVEPFPWNVTFNETTGVPLNFQYTRDIVLTPPSSEITFGLNADTMVETSFTMDIVLPSFLTAANSTAIPRYKFNNQNMSPRSIPMTINPWLSAGSIPDYLTTIAKAMTITIRNSANSSNMVETFSGDALQSKVLIHVLWPWITLPASVLACSLVFLLTTIYTSDRAAEVGVWKTSALAILFNGLHEELTKDEPEQVWTLRDLKQRASNMKVKLGPD</sequence>
<name>A0A0D2B1E5_9PEZI</name>
<dbReference type="InParanoid" id="A0A0D2B1E5"/>
<dbReference type="InterPro" id="IPR021514">
    <property type="entry name" value="DUF3176"/>
</dbReference>
<protein>
    <submittedName>
        <fullName evidence="2">Uncharacterized protein</fullName>
    </submittedName>
</protein>
<keyword evidence="1" id="KW-0812">Transmembrane</keyword>
<organism evidence="2 3">
    <name type="scientific">Verruconis gallopava</name>
    <dbReference type="NCBI Taxonomy" id="253628"/>
    <lineage>
        <taxon>Eukaryota</taxon>
        <taxon>Fungi</taxon>
        <taxon>Dikarya</taxon>
        <taxon>Ascomycota</taxon>
        <taxon>Pezizomycotina</taxon>
        <taxon>Dothideomycetes</taxon>
        <taxon>Pleosporomycetidae</taxon>
        <taxon>Venturiales</taxon>
        <taxon>Sympoventuriaceae</taxon>
        <taxon>Verruconis</taxon>
    </lineage>
</organism>
<dbReference type="PANTHER" id="PTHR35394:SF5">
    <property type="entry name" value="DUF3176 DOMAIN-CONTAINING PROTEIN"/>
    <property type="match status" value="1"/>
</dbReference>
<feature type="transmembrane region" description="Helical" evidence="1">
    <location>
        <begin position="177"/>
        <end position="195"/>
    </location>
</feature>
<dbReference type="Proteomes" id="UP000053259">
    <property type="component" value="Unassembled WGS sequence"/>
</dbReference>
<dbReference type="OrthoDB" id="5242705at2759"/>
<evidence type="ECO:0000256" key="1">
    <source>
        <dbReference type="SAM" id="Phobius"/>
    </source>
</evidence>
<keyword evidence="1" id="KW-1133">Transmembrane helix</keyword>
<dbReference type="STRING" id="253628.A0A0D2B1E5"/>
<dbReference type="EMBL" id="KN847538">
    <property type="protein sequence ID" value="KIW05149.1"/>
    <property type="molecule type" value="Genomic_DNA"/>
</dbReference>
<dbReference type="VEuPathDB" id="FungiDB:PV09_03700"/>
<feature type="transmembrane region" description="Helical" evidence="1">
    <location>
        <begin position="99"/>
        <end position="120"/>
    </location>
</feature>
<accession>A0A0D2B1E5</accession>
<evidence type="ECO:0000313" key="3">
    <source>
        <dbReference type="Proteomes" id="UP000053259"/>
    </source>
</evidence>
<reference evidence="2 3" key="1">
    <citation type="submission" date="2015-01" db="EMBL/GenBank/DDBJ databases">
        <title>The Genome Sequence of Ochroconis gallopava CBS43764.</title>
        <authorList>
            <consortium name="The Broad Institute Genomics Platform"/>
            <person name="Cuomo C."/>
            <person name="de Hoog S."/>
            <person name="Gorbushina A."/>
            <person name="Stielow B."/>
            <person name="Teixiera M."/>
            <person name="Abouelleil A."/>
            <person name="Chapman S.B."/>
            <person name="Priest M."/>
            <person name="Young S.K."/>
            <person name="Wortman J."/>
            <person name="Nusbaum C."/>
            <person name="Birren B."/>
        </authorList>
    </citation>
    <scope>NUCLEOTIDE SEQUENCE [LARGE SCALE GENOMIC DNA]</scope>
    <source>
        <strain evidence="2 3">CBS 43764</strain>
    </source>
</reference>
<dbReference type="HOGENOM" id="CLU_015092_0_1_1"/>
<proteinExistence type="predicted"/>
<dbReference type="RefSeq" id="XP_016215018.1">
    <property type="nucleotide sequence ID" value="XM_016356929.1"/>
</dbReference>
<keyword evidence="1" id="KW-0472">Membrane</keyword>
<feature type="transmembrane region" description="Helical" evidence="1">
    <location>
        <begin position="57"/>
        <end position="87"/>
    </location>
</feature>
<evidence type="ECO:0000313" key="2">
    <source>
        <dbReference type="EMBL" id="KIW05149.1"/>
    </source>
</evidence>
<dbReference type="AlphaFoldDB" id="A0A0D2B1E5"/>
<dbReference type="Pfam" id="PF11374">
    <property type="entry name" value="DUF3176"/>
    <property type="match status" value="1"/>
</dbReference>
<gene>
    <name evidence="2" type="ORF">PV09_03700</name>
</gene>
<feature type="transmembrane region" description="Helical" evidence="1">
    <location>
        <begin position="574"/>
        <end position="593"/>
    </location>
</feature>
<keyword evidence="3" id="KW-1185">Reference proteome</keyword>
<dbReference type="PANTHER" id="PTHR35394">
    <property type="entry name" value="DUF3176 DOMAIN-CONTAINING PROTEIN"/>
    <property type="match status" value="1"/>
</dbReference>
<dbReference type="GeneID" id="27311673"/>